<evidence type="ECO:0000313" key="5">
    <source>
        <dbReference type="Proteomes" id="UP000318331"/>
    </source>
</evidence>
<name>A0A543I5F4_9MICO</name>
<dbReference type="InterPro" id="IPR029058">
    <property type="entry name" value="AB_hydrolase_fold"/>
</dbReference>
<dbReference type="GO" id="GO:0016787">
    <property type="term" value="F:hydrolase activity"/>
    <property type="evidence" value="ECO:0007669"/>
    <property type="project" value="UniProtKB-KW"/>
</dbReference>
<proteinExistence type="inferred from homology"/>
<dbReference type="RefSeq" id="WP_246054504.1">
    <property type="nucleotide sequence ID" value="NZ_BAAAYS010000001.1"/>
</dbReference>
<evidence type="ECO:0000256" key="2">
    <source>
        <dbReference type="ARBA" id="ARBA00022801"/>
    </source>
</evidence>
<evidence type="ECO:0000256" key="1">
    <source>
        <dbReference type="ARBA" id="ARBA00006499"/>
    </source>
</evidence>
<keyword evidence="5" id="KW-1185">Reference proteome</keyword>
<dbReference type="PANTHER" id="PTHR10655">
    <property type="entry name" value="LYSOPHOSPHOLIPASE-RELATED"/>
    <property type="match status" value="1"/>
</dbReference>
<dbReference type="Pfam" id="PF02230">
    <property type="entry name" value="Abhydrolase_2"/>
    <property type="match status" value="1"/>
</dbReference>
<dbReference type="SUPFAM" id="SSF53474">
    <property type="entry name" value="alpha/beta-Hydrolases"/>
    <property type="match status" value="1"/>
</dbReference>
<evidence type="ECO:0000313" key="4">
    <source>
        <dbReference type="EMBL" id="TQM65798.1"/>
    </source>
</evidence>
<gene>
    <name evidence="4" type="ORF">FB466_0610</name>
</gene>
<dbReference type="PANTHER" id="PTHR10655:SF17">
    <property type="entry name" value="LYSOPHOSPHOLIPASE-LIKE PROTEIN 1"/>
    <property type="match status" value="1"/>
</dbReference>
<protein>
    <submittedName>
        <fullName evidence="4">Phospholipase/carboxylesterase</fullName>
    </submittedName>
</protein>
<evidence type="ECO:0000259" key="3">
    <source>
        <dbReference type="Pfam" id="PF02230"/>
    </source>
</evidence>
<accession>A0A543I5F4</accession>
<feature type="domain" description="Phospholipase/carboxylesterase/thioesterase" evidence="3">
    <location>
        <begin position="25"/>
        <end position="220"/>
    </location>
</feature>
<organism evidence="4 5">
    <name type="scientific">Klugiella xanthotipulae</name>
    <dbReference type="NCBI Taxonomy" id="244735"/>
    <lineage>
        <taxon>Bacteria</taxon>
        <taxon>Bacillati</taxon>
        <taxon>Actinomycetota</taxon>
        <taxon>Actinomycetes</taxon>
        <taxon>Micrococcales</taxon>
        <taxon>Microbacteriaceae</taxon>
        <taxon>Klugiella</taxon>
    </lineage>
</organism>
<dbReference type="InterPro" id="IPR050565">
    <property type="entry name" value="LYPA1-2/EST-like"/>
</dbReference>
<dbReference type="EMBL" id="VFPN01000001">
    <property type="protein sequence ID" value="TQM65798.1"/>
    <property type="molecule type" value="Genomic_DNA"/>
</dbReference>
<comment type="caution">
    <text evidence="4">The sequence shown here is derived from an EMBL/GenBank/DDBJ whole genome shotgun (WGS) entry which is preliminary data.</text>
</comment>
<comment type="similarity">
    <text evidence="1">Belongs to the AB hydrolase superfamily. AB hydrolase 2 family.</text>
</comment>
<dbReference type="Gene3D" id="3.40.50.1820">
    <property type="entry name" value="alpha/beta hydrolase"/>
    <property type="match status" value="1"/>
</dbReference>
<reference evidence="4 5" key="1">
    <citation type="submission" date="2019-06" db="EMBL/GenBank/DDBJ databases">
        <title>Sequencing the genomes of 1000 actinobacteria strains.</title>
        <authorList>
            <person name="Klenk H.-P."/>
        </authorList>
    </citation>
    <scope>NUCLEOTIDE SEQUENCE [LARGE SCALE GENOMIC DNA]</scope>
    <source>
        <strain evidence="4 5">DSM 18031</strain>
    </source>
</reference>
<dbReference type="AlphaFoldDB" id="A0A543I5F4"/>
<sequence length="232" mass="24783">MTDVLIDDSLVRWSVPVDRVADALATRPLLLLMHGYGSFEGDLIELAPLLPDYFVCASPRAPLVAPAPVENGYAWFQIGDPGNPSLAEGDASVAAVLAWLDALAAHIPGGLPRVALMGFSQGGAMVTHLLRTLPARFLAGVNCSGFILSGDKPGDVELARRQPPVFWGRDVGDPIVTGEAIRRTAEWLPTHSTLTTRLYPGIQHSISREELGDISAFLAETVPAKATPESER</sequence>
<dbReference type="Proteomes" id="UP000318331">
    <property type="component" value="Unassembled WGS sequence"/>
</dbReference>
<keyword evidence="2" id="KW-0378">Hydrolase</keyword>
<dbReference type="InterPro" id="IPR003140">
    <property type="entry name" value="PLipase/COase/thioEstase"/>
</dbReference>